<protein>
    <recommendedName>
        <fullName evidence="4">diacylglycerol O-acyltransferase</fullName>
        <ecNumber evidence="4">2.3.1.20</ecNumber>
    </recommendedName>
</protein>
<dbReference type="InterPro" id="IPR004255">
    <property type="entry name" value="O-acyltransferase_WSD1_N"/>
</dbReference>
<keyword evidence="7" id="KW-0319">Glycerol metabolism</keyword>
<dbReference type="Proteomes" id="UP000053405">
    <property type="component" value="Unassembled WGS sequence"/>
</dbReference>
<evidence type="ECO:0000256" key="2">
    <source>
        <dbReference type="ARBA" id="ARBA00005189"/>
    </source>
</evidence>
<comment type="pathway">
    <text evidence="2">Lipid metabolism.</text>
</comment>
<dbReference type="GO" id="GO:0019432">
    <property type="term" value="P:triglyceride biosynthetic process"/>
    <property type="evidence" value="ECO:0007669"/>
    <property type="project" value="UniProtKB-UniPathway"/>
</dbReference>
<evidence type="ECO:0000256" key="6">
    <source>
        <dbReference type="ARBA" id="ARBA00022679"/>
    </source>
</evidence>
<comment type="pathway">
    <text evidence="1">Glycerolipid metabolism; triacylglycerol biosynthesis.</text>
</comment>
<dbReference type="GO" id="GO:0004144">
    <property type="term" value="F:diacylglycerol O-acyltransferase activity"/>
    <property type="evidence" value="ECO:0007669"/>
    <property type="project" value="UniProtKB-EC"/>
</dbReference>
<dbReference type="Gene3D" id="3.30.559.30">
    <property type="entry name" value="Nonribosomal peptide synthetase, condensation domain"/>
    <property type="match status" value="1"/>
</dbReference>
<feature type="domain" description="O-acyltransferase WSD1 C-terminal" evidence="12">
    <location>
        <begin position="314"/>
        <end position="455"/>
    </location>
</feature>
<reference evidence="13 14" key="1">
    <citation type="submission" date="2012-12" db="EMBL/GenBank/DDBJ databases">
        <title>Whole genome shotgun sequence of Gordonia hirsuta NBRC 16056.</title>
        <authorList>
            <person name="Isaki-Nakamura S."/>
            <person name="Hosoyama A."/>
            <person name="Tsuchikane K."/>
            <person name="Katsumata H."/>
            <person name="Baba S."/>
            <person name="Yamazaki S."/>
            <person name="Fujita N."/>
        </authorList>
    </citation>
    <scope>NUCLEOTIDE SEQUENCE [LARGE SCALE GENOMIC DNA]</scope>
    <source>
        <strain evidence="13 14">NBRC 16056</strain>
    </source>
</reference>
<keyword evidence="9 13" id="KW-0012">Acyltransferase</keyword>
<sequence length="462" mass="50653">MGPVDAIWLHMDSPENLMVIDSLMVLDGSVDWDRVVGLLERELIERYRPFAQRVTAPRFRLGPPRWRDDPDFTLERQLVRHRLPDGDDDTLQRYVESQLVQPLPKDRPLWQAHLIDGYRHGAVLYSRIHHCMADGLALNQVMLSLTSATADGDLGTGEPAAGPATDARRGEFLPSAASVGRAVTAPIRWARRIPDLFSLQTAYGGVQAVTAALRQAERLGKITNKLFLADPPVGPLSGSPGVAKRAVWAEPFALADVKRLGRHTGTTVNDVLMATVAGALGTYVAGRDGRRRDLPTMVPVNVRPLDAPLPAELGNDFALVVVEYPSATEELLERIAQTHRRMEEIKNSAEVPIVFSTIWAIGQTTKEIERLLVDFFSSKAIGVTTNVPGPRGSRYLAGTRIRGTLAWVPTAGDQTLGISVFTYDGTVWVGFKADQRRVPDPEALVAAFDAEVKEMARLAQAV</sequence>
<feature type="domain" description="O-acyltransferase WSD1-like N-terminal" evidence="11">
    <location>
        <begin position="1"/>
        <end position="271"/>
    </location>
</feature>
<dbReference type="AlphaFoldDB" id="L7LDT3"/>
<keyword evidence="8" id="KW-0443">Lipid metabolism</keyword>
<dbReference type="EC" id="2.3.1.20" evidence="4"/>
<evidence type="ECO:0000256" key="10">
    <source>
        <dbReference type="ARBA" id="ARBA00048109"/>
    </source>
</evidence>
<dbReference type="PANTHER" id="PTHR31650:SF1">
    <property type="entry name" value="WAX ESTER SYNTHASE_DIACYLGLYCEROL ACYLTRANSFERASE 4-RELATED"/>
    <property type="match status" value="1"/>
</dbReference>
<evidence type="ECO:0000313" key="13">
    <source>
        <dbReference type="EMBL" id="GAC58911.1"/>
    </source>
</evidence>
<evidence type="ECO:0000259" key="12">
    <source>
        <dbReference type="Pfam" id="PF06974"/>
    </source>
</evidence>
<dbReference type="InterPro" id="IPR023213">
    <property type="entry name" value="CAT-like_dom_sf"/>
</dbReference>
<comment type="catalytic activity">
    <reaction evidence="10">
        <text>an acyl-CoA + a 1,2-diacyl-sn-glycerol = a triacyl-sn-glycerol + CoA</text>
        <dbReference type="Rhea" id="RHEA:10868"/>
        <dbReference type="ChEBI" id="CHEBI:17815"/>
        <dbReference type="ChEBI" id="CHEBI:57287"/>
        <dbReference type="ChEBI" id="CHEBI:58342"/>
        <dbReference type="ChEBI" id="CHEBI:64615"/>
        <dbReference type="EC" id="2.3.1.20"/>
    </reaction>
</comment>
<dbReference type="eggNOG" id="COG1020">
    <property type="taxonomic scope" value="Bacteria"/>
</dbReference>
<evidence type="ECO:0000256" key="8">
    <source>
        <dbReference type="ARBA" id="ARBA00023098"/>
    </source>
</evidence>
<evidence type="ECO:0000256" key="3">
    <source>
        <dbReference type="ARBA" id="ARBA00009587"/>
    </source>
</evidence>
<comment type="caution">
    <text evidence="13">The sequence shown here is derived from an EMBL/GenBank/DDBJ whole genome shotgun (WGS) entry which is preliminary data.</text>
</comment>
<dbReference type="InterPro" id="IPR045034">
    <property type="entry name" value="O-acyltransferase_WSD1-like"/>
</dbReference>
<dbReference type="GO" id="GO:0005886">
    <property type="term" value="C:plasma membrane"/>
    <property type="evidence" value="ECO:0007669"/>
    <property type="project" value="TreeGrafter"/>
</dbReference>
<dbReference type="Gene3D" id="3.30.559.10">
    <property type="entry name" value="Chloramphenicol acetyltransferase-like domain"/>
    <property type="match status" value="1"/>
</dbReference>
<proteinExistence type="inferred from homology"/>
<evidence type="ECO:0000256" key="4">
    <source>
        <dbReference type="ARBA" id="ARBA00013244"/>
    </source>
</evidence>
<dbReference type="OrthoDB" id="9810950at2"/>
<dbReference type="PANTHER" id="PTHR31650">
    <property type="entry name" value="O-ACYLTRANSFERASE (WSD1-LIKE) FAMILY PROTEIN"/>
    <property type="match status" value="1"/>
</dbReference>
<evidence type="ECO:0000313" key="14">
    <source>
        <dbReference type="Proteomes" id="UP000053405"/>
    </source>
</evidence>
<dbReference type="Pfam" id="PF03007">
    <property type="entry name" value="WS_DGAT_cat"/>
    <property type="match status" value="1"/>
</dbReference>
<evidence type="ECO:0000256" key="7">
    <source>
        <dbReference type="ARBA" id="ARBA00022798"/>
    </source>
</evidence>
<comment type="similarity">
    <text evidence="3">Belongs to the long-chain O-acyltransferase family.</text>
</comment>
<dbReference type="InterPro" id="IPR009721">
    <property type="entry name" value="O-acyltransferase_WSD1_C"/>
</dbReference>
<organism evidence="13 14">
    <name type="scientific">Gordonia hirsuta DSM 44140 = NBRC 16056</name>
    <dbReference type="NCBI Taxonomy" id="1121927"/>
    <lineage>
        <taxon>Bacteria</taxon>
        <taxon>Bacillati</taxon>
        <taxon>Actinomycetota</taxon>
        <taxon>Actinomycetes</taxon>
        <taxon>Mycobacteriales</taxon>
        <taxon>Gordoniaceae</taxon>
        <taxon>Gordonia</taxon>
    </lineage>
</organism>
<gene>
    <name evidence="13" type="ORF">GOHSU_59_00040</name>
</gene>
<keyword evidence="6 13" id="KW-0808">Transferase</keyword>
<dbReference type="GO" id="GO:0006071">
    <property type="term" value="P:glycerol metabolic process"/>
    <property type="evidence" value="ECO:0007669"/>
    <property type="project" value="UniProtKB-KW"/>
</dbReference>
<dbReference type="UniPathway" id="UPA00282"/>
<dbReference type="Pfam" id="PF06974">
    <property type="entry name" value="WS_DGAT_C"/>
    <property type="match status" value="1"/>
</dbReference>
<evidence type="ECO:0000259" key="11">
    <source>
        <dbReference type="Pfam" id="PF03007"/>
    </source>
</evidence>
<evidence type="ECO:0000256" key="9">
    <source>
        <dbReference type="ARBA" id="ARBA00023315"/>
    </source>
</evidence>
<dbReference type="STRING" id="1121927.GOHSU_59_00040"/>
<keyword evidence="5" id="KW-0444">Lipid biosynthesis</keyword>
<evidence type="ECO:0000256" key="5">
    <source>
        <dbReference type="ARBA" id="ARBA00022516"/>
    </source>
</evidence>
<dbReference type="SUPFAM" id="SSF52777">
    <property type="entry name" value="CoA-dependent acyltransferases"/>
    <property type="match status" value="2"/>
</dbReference>
<keyword evidence="14" id="KW-1185">Reference proteome</keyword>
<evidence type="ECO:0000256" key="1">
    <source>
        <dbReference type="ARBA" id="ARBA00004771"/>
    </source>
</evidence>
<name>L7LDT3_9ACTN</name>
<dbReference type="EMBL" id="BANT01000059">
    <property type="protein sequence ID" value="GAC58911.1"/>
    <property type="molecule type" value="Genomic_DNA"/>
</dbReference>
<accession>L7LDT3</accession>